<organism evidence="11 12">
    <name type="scientific">Heterodera schachtii</name>
    <name type="common">Sugarbeet cyst nematode worm</name>
    <name type="synonym">Tylenchus schachtii</name>
    <dbReference type="NCBI Taxonomy" id="97005"/>
    <lineage>
        <taxon>Eukaryota</taxon>
        <taxon>Metazoa</taxon>
        <taxon>Ecdysozoa</taxon>
        <taxon>Nematoda</taxon>
        <taxon>Chromadorea</taxon>
        <taxon>Rhabditida</taxon>
        <taxon>Tylenchina</taxon>
        <taxon>Tylenchomorpha</taxon>
        <taxon>Tylenchoidea</taxon>
        <taxon>Heteroderidae</taxon>
        <taxon>Heteroderinae</taxon>
        <taxon>Heterodera</taxon>
    </lineage>
</organism>
<dbReference type="EC" id="2.4.1.-" evidence="10"/>
<gene>
    <name evidence="11" type="ORF">niasHS_017823</name>
</gene>
<keyword evidence="12" id="KW-1185">Reference proteome</keyword>
<evidence type="ECO:0000256" key="8">
    <source>
        <dbReference type="ARBA" id="ARBA00023034"/>
    </source>
</evidence>
<keyword evidence="4" id="KW-0808">Transferase</keyword>
<dbReference type="PANTHER" id="PTHR11214:SF3">
    <property type="entry name" value="BETA-1,3-GALACTOSYLTRANSFERASE 6"/>
    <property type="match status" value="1"/>
</dbReference>
<dbReference type="GO" id="GO:0000139">
    <property type="term" value="C:Golgi membrane"/>
    <property type="evidence" value="ECO:0007669"/>
    <property type="project" value="UniProtKB-SubCell"/>
</dbReference>
<evidence type="ECO:0000256" key="2">
    <source>
        <dbReference type="ARBA" id="ARBA00008661"/>
    </source>
</evidence>
<evidence type="ECO:0000256" key="10">
    <source>
        <dbReference type="RuleBase" id="RU363063"/>
    </source>
</evidence>
<evidence type="ECO:0000256" key="9">
    <source>
        <dbReference type="ARBA" id="ARBA00023136"/>
    </source>
</evidence>
<keyword evidence="3 10" id="KW-0328">Glycosyltransferase</keyword>
<dbReference type="Proteomes" id="UP001620645">
    <property type="component" value="Unassembled WGS sequence"/>
</dbReference>
<comment type="similarity">
    <text evidence="2 10">Belongs to the glycosyltransferase 31 family.</text>
</comment>
<dbReference type="InterPro" id="IPR002659">
    <property type="entry name" value="Glyco_trans_31"/>
</dbReference>
<dbReference type="GO" id="GO:0016757">
    <property type="term" value="F:glycosyltransferase activity"/>
    <property type="evidence" value="ECO:0007669"/>
    <property type="project" value="UniProtKB-KW"/>
</dbReference>
<keyword evidence="7 10" id="KW-1133">Transmembrane helix</keyword>
<keyword evidence="5 10" id="KW-0812">Transmembrane</keyword>
<evidence type="ECO:0000256" key="6">
    <source>
        <dbReference type="ARBA" id="ARBA00022968"/>
    </source>
</evidence>
<evidence type="ECO:0000313" key="12">
    <source>
        <dbReference type="Proteomes" id="UP001620645"/>
    </source>
</evidence>
<dbReference type="AlphaFoldDB" id="A0ABD2HYL1"/>
<protein>
    <recommendedName>
        <fullName evidence="10">Hexosyltransferase</fullName>
        <ecNumber evidence="10">2.4.1.-</ecNumber>
    </recommendedName>
</protein>
<proteinExistence type="inferred from homology"/>
<sequence length="211" mass="23791">MENRKTNLTRRFAIRQSVWNLHTFCVRFCILFAFFLLAFLILIRTNFLHTPPFFSSRFTLPLPSSLPSSLPPSSSSSAPSSLPPSSPLSFSFSSVVHFSNFHLPFRIQMPFSSAVAFPCAGRPVLGAVLVMSRRNGTGAIRREAIRQSWGRTAPKDVVIRFVVGNASKSERKRAEKKEDAFLEAEQRKYGDLIRCDLEDTYGNLHLKGCIF</sequence>
<evidence type="ECO:0000256" key="5">
    <source>
        <dbReference type="ARBA" id="ARBA00022692"/>
    </source>
</evidence>
<evidence type="ECO:0000256" key="4">
    <source>
        <dbReference type="ARBA" id="ARBA00022679"/>
    </source>
</evidence>
<dbReference type="PANTHER" id="PTHR11214">
    <property type="entry name" value="BETA-1,3-N-ACETYLGLUCOSAMINYLTRANSFERASE"/>
    <property type="match status" value="1"/>
</dbReference>
<comment type="caution">
    <text evidence="11">The sequence shown here is derived from an EMBL/GenBank/DDBJ whole genome shotgun (WGS) entry which is preliminary data.</text>
</comment>
<evidence type="ECO:0000256" key="1">
    <source>
        <dbReference type="ARBA" id="ARBA00004323"/>
    </source>
</evidence>
<evidence type="ECO:0000256" key="3">
    <source>
        <dbReference type="ARBA" id="ARBA00022676"/>
    </source>
</evidence>
<evidence type="ECO:0000313" key="11">
    <source>
        <dbReference type="EMBL" id="KAL3072849.1"/>
    </source>
</evidence>
<comment type="subcellular location">
    <subcellularLocation>
        <location evidence="1 10">Golgi apparatus membrane</location>
        <topology evidence="1 10">Single-pass type II membrane protein</topology>
    </subcellularLocation>
</comment>
<keyword evidence="6 10" id="KW-0735">Signal-anchor</keyword>
<accession>A0ABD2HYL1</accession>
<feature type="transmembrane region" description="Helical" evidence="10">
    <location>
        <begin position="21"/>
        <end position="43"/>
    </location>
</feature>
<dbReference type="Pfam" id="PF01762">
    <property type="entry name" value="Galactosyl_T"/>
    <property type="match status" value="1"/>
</dbReference>
<dbReference type="EMBL" id="JBICCN010000373">
    <property type="protein sequence ID" value="KAL3072849.1"/>
    <property type="molecule type" value="Genomic_DNA"/>
</dbReference>
<keyword evidence="9 10" id="KW-0472">Membrane</keyword>
<keyword evidence="8 10" id="KW-0333">Golgi apparatus</keyword>
<name>A0ABD2HYL1_HETSC</name>
<reference evidence="11 12" key="1">
    <citation type="submission" date="2024-10" db="EMBL/GenBank/DDBJ databases">
        <authorList>
            <person name="Kim D."/>
        </authorList>
    </citation>
    <scope>NUCLEOTIDE SEQUENCE [LARGE SCALE GENOMIC DNA]</scope>
    <source>
        <strain evidence="11">Taebaek</strain>
    </source>
</reference>
<evidence type="ECO:0000256" key="7">
    <source>
        <dbReference type="ARBA" id="ARBA00022989"/>
    </source>
</evidence>